<dbReference type="InterPro" id="IPR011032">
    <property type="entry name" value="GroES-like_sf"/>
</dbReference>
<dbReference type="SMART" id="SM00829">
    <property type="entry name" value="PKS_ER"/>
    <property type="match status" value="1"/>
</dbReference>
<evidence type="ECO:0000259" key="2">
    <source>
        <dbReference type="SMART" id="SM00829"/>
    </source>
</evidence>
<dbReference type="Gene3D" id="3.90.180.10">
    <property type="entry name" value="Medium-chain alcohol dehydrogenases, catalytic domain"/>
    <property type="match status" value="1"/>
</dbReference>
<dbReference type="CDD" id="cd08253">
    <property type="entry name" value="zeta_crystallin"/>
    <property type="match status" value="1"/>
</dbReference>
<gene>
    <name evidence="3" type="ORF">CH341_26685</name>
</gene>
<dbReference type="AlphaFoldDB" id="A0A327KUQ7"/>
<dbReference type="SUPFAM" id="SSF50129">
    <property type="entry name" value="GroES-like"/>
    <property type="match status" value="1"/>
</dbReference>
<dbReference type="InterPro" id="IPR020843">
    <property type="entry name" value="ER"/>
</dbReference>
<dbReference type="InterPro" id="IPR051603">
    <property type="entry name" value="Zinc-ADH_QOR/CCCR"/>
</dbReference>
<dbReference type="SUPFAM" id="SSF51735">
    <property type="entry name" value="NAD(P)-binding Rossmann-fold domains"/>
    <property type="match status" value="1"/>
</dbReference>
<dbReference type="InterPro" id="IPR013154">
    <property type="entry name" value="ADH-like_N"/>
</dbReference>
<dbReference type="Gene3D" id="3.40.50.720">
    <property type="entry name" value="NAD(P)-binding Rossmann-like Domain"/>
    <property type="match status" value="1"/>
</dbReference>
<dbReference type="InterPro" id="IPR036291">
    <property type="entry name" value="NAD(P)-bd_dom_sf"/>
</dbReference>
<reference evidence="3 4" key="1">
    <citation type="submission" date="2017-07" db="EMBL/GenBank/DDBJ databases">
        <title>Draft Genome Sequences of Select Purple Nonsulfur Bacteria.</title>
        <authorList>
            <person name="Lasarre B."/>
            <person name="Mckinlay J.B."/>
        </authorList>
    </citation>
    <scope>NUCLEOTIDE SEQUENCE [LARGE SCALE GENOMIC DNA]</scope>
    <source>
        <strain evidence="3 4">DSM 5909</strain>
    </source>
</reference>
<proteinExistence type="predicted"/>
<sequence length="326" mass="33932">MRAAWYETNGPAGEVLLLGELPTPEPGRGEVRVRLATSGVNPSDVKARSGRTRKIAHPRVVPHSDGAGVIDAVGAGVAESRIGERVWTWNAQWKRAFGTCAEFVALPSEMAVPLPEAVSFEIGACLGIPAMTAAHVVDTAQAWAGSTLLISGGAGAVSHYAIQFAKARGAVVITTVSSPAKAELARAAGADHVIDYRKEDVGARVMELTEGAGVDAVIELDIATNAALLPKVLRPSGLVVVYGTGAAEAPQPLYFFLTNQITLKFVFVYELTAEERATALAMIAEALSRGGLIHNIAKTMPLAEVVAAHEAVESGQVAGNVVLTIG</sequence>
<protein>
    <submittedName>
        <fullName evidence="3">NADPH:quinone oxidoreductase</fullName>
    </submittedName>
</protein>
<evidence type="ECO:0000313" key="4">
    <source>
        <dbReference type="Proteomes" id="UP000249130"/>
    </source>
</evidence>
<dbReference type="EMBL" id="NPEX01000315">
    <property type="protein sequence ID" value="RAI39048.1"/>
    <property type="molecule type" value="Genomic_DNA"/>
</dbReference>
<dbReference type="RefSeq" id="WP_111422029.1">
    <property type="nucleotide sequence ID" value="NZ_NPEX01000315.1"/>
</dbReference>
<name>A0A327KUQ7_9BRAD</name>
<comment type="caution">
    <text evidence="3">The sequence shown here is derived from an EMBL/GenBank/DDBJ whole genome shotgun (WGS) entry which is preliminary data.</text>
</comment>
<evidence type="ECO:0000256" key="1">
    <source>
        <dbReference type="ARBA" id="ARBA00022857"/>
    </source>
</evidence>
<feature type="domain" description="Enoyl reductase (ER)" evidence="2">
    <location>
        <begin position="13"/>
        <end position="323"/>
    </location>
</feature>
<evidence type="ECO:0000313" key="3">
    <source>
        <dbReference type="EMBL" id="RAI39048.1"/>
    </source>
</evidence>
<dbReference type="InterPro" id="IPR013149">
    <property type="entry name" value="ADH-like_C"/>
</dbReference>
<accession>A0A327KUQ7</accession>
<dbReference type="Proteomes" id="UP000249130">
    <property type="component" value="Unassembled WGS sequence"/>
</dbReference>
<keyword evidence="1" id="KW-0521">NADP</keyword>
<dbReference type="PANTHER" id="PTHR44154">
    <property type="entry name" value="QUINONE OXIDOREDUCTASE"/>
    <property type="match status" value="1"/>
</dbReference>
<dbReference type="Pfam" id="PF00107">
    <property type="entry name" value="ADH_zinc_N"/>
    <property type="match status" value="1"/>
</dbReference>
<dbReference type="GO" id="GO:0016491">
    <property type="term" value="F:oxidoreductase activity"/>
    <property type="evidence" value="ECO:0007669"/>
    <property type="project" value="InterPro"/>
</dbReference>
<dbReference type="PANTHER" id="PTHR44154:SF1">
    <property type="entry name" value="QUINONE OXIDOREDUCTASE"/>
    <property type="match status" value="1"/>
</dbReference>
<organism evidence="3 4">
    <name type="scientific">Rhodoplanes roseus</name>
    <dbReference type="NCBI Taxonomy" id="29409"/>
    <lineage>
        <taxon>Bacteria</taxon>
        <taxon>Pseudomonadati</taxon>
        <taxon>Pseudomonadota</taxon>
        <taxon>Alphaproteobacteria</taxon>
        <taxon>Hyphomicrobiales</taxon>
        <taxon>Nitrobacteraceae</taxon>
        <taxon>Rhodoplanes</taxon>
    </lineage>
</organism>
<dbReference type="Pfam" id="PF08240">
    <property type="entry name" value="ADH_N"/>
    <property type="match status" value="1"/>
</dbReference>
<dbReference type="OrthoDB" id="7355832at2"/>
<keyword evidence="4" id="KW-1185">Reference proteome</keyword>